<organism evidence="3 4">
    <name type="scientific">Clostridium tepidiprofundi DSM 19306</name>
    <dbReference type="NCBI Taxonomy" id="1121338"/>
    <lineage>
        <taxon>Bacteria</taxon>
        <taxon>Bacillati</taxon>
        <taxon>Bacillota</taxon>
        <taxon>Clostridia</taxon>
        <taxon>Eubacteriales</taxon>
        <taxon>Clostridiaceae</taxon>
        <taxon>Clostridium</taxon>
    </lineage>
</organism>
<dbReference type="InterPro" id="IPR007167">
    <property type="entry name" value="Fe-transptr_FeoA-like"/>
</dbReference>
<evidence type="ECO:0000313" key="3">
    <source>
        <dbReference type="EMBL" id="KYH35333.1"/>
    </source>
</evidence>
<dbReference type="InterPro" id="IPR052713">
    <property type="entry name" value="FeoA"/>
</dbReference>
<sequence length="74" mass="8265">MCICDLKPGQKGYVKEIYGNEKLAKRLQALGCIEGTEISVKRTAPLGDPIIINLRGFDLALRKNDAKNIYIKED</sequence>
<dbReference type="Proteomes" id="UP000075531">
    <property type="component" value="Unassembled WGS sequence"/>
</dbReference>
<dbReference type="OrthoDB" id="9811076at2"/>
<feature type="domain" description="Ferrous iron transporter FeoA-like" evidence="2">
    <location>
        <begin position="1"/>
        <end position="73"/>
    </location>
</feature>
<protein>
    <submittedName>
        <fullName evidence="3">Ferrous iron transport protein A</fullName>
    </submittedName>
</protein>
<dbReference type="STRING" id="1121338.CLTEP_07370"/>
<dbReference type="InterPro" id="IPR008988">
    <property type="entry name" value="Transcriptional_repressor_C"/>
</dbReference>
<evidence type="ECO:0000256" key="1">
    <source>
        <dbReference type="ARBA" id="ARBA00023004"/>
    </source>
</evidence>
<dbReference type="PANTHER" id="PTHR42954:SF2">
    <property type="entry name" value="FE(2+) TRANSPORT PROTEIN A"/>
    <property type="match status" value="1"/>
</dbReference>
<evidence type="ECO:0000259" key="2">
    <source>
        <dbReference type="SMART" id="SM00899"/>
    </source>
</evidence>
<accession>A0A151B6A9</accession>
<comment type="caution">
    <text evidence="3">The sequence shown here is derived from an EMBL/GenBank/DDBJ whole genome shotgun (WGS) entry which is preliminary data.</text>
</comment>
<keyword evidence="1" id="KW-0408">Iron</keyword>
<dbReference type="SUPFAM" id="SSF50037">
    <property type="entry name" value="C-terminal domain of transcriptional repressors"/>
    <property type="match status" value="1"/>
</dbReference>
<dbReference type="PANTHER" id="PTHR42954">
    <property type="entry name" value="FE(2+) TRANSPORT PROTEIN A"/>
    <property type="match status" value="1"/>
</dbReference>
<dbReference type="SMART" id="SM00899">
    <property type="entry name" value="FeoA"/>
    <property type="match status" value="1"/>
</dbReference>
<reference evidence="3 4" key="1">
    <citation type="submission" date="2016-02" db="EMBL/GenBank/DDBJ databases">
        <title>Genome sequence of Clostridium tepidiprofundi DSM 19306.</title>
        <authorList>
            <person name="Poehlein A."/>
            <person name="Daniel R."/>
        </authorList>
    </citation>
    <scope>NUCLEOTIDE SEQUENCE [LARGE SCALE GENOMIC DNA]</scope>
    <source>
        <strain evidence="3 4">DSM 19306</strain>
    </source>
</reference>
<evidence type="ECO:0000313" key="4">
    <source>
        <dbReference type="Proteomes" id="UP000075531"/>
    </source>
</evidence>
<dbReference type="RefSeq" id="WP_066822783.1">
    <property type="nucleotide sequence ID" value="NZ_LTBA01000004.1"/>
</dbReference>
<dbReference type="Gene3D" id="2.30.30.90">
    <property type="match status" value="1"/>
</dbReference>
<dbReference type="AlphaFoldDB" id="A0A151B6A9"/>
<name>A0A151B6A9_9CLOT</name>
<dbReference type="PATRIC" id="fig|1121338.3.peg.749"/>
<dbReference type="InterPro" id="IPR038157">
    <property type="entry name" value="FeoA_core_dom"/>
</dbReference>
<dbReference type="GO" id="GO:0046914">
    <property type="term" value="F:transition metal ion binding"/>
    <property type="evidence" value="ECO:0007669"/>
    <property type="project" value="InterPro"/>
</dbReference>
<gene>
    <name evidence="3" type="primary">feoA</name>
    <name evidence="3" type="ORF">CLTEP_07370</name>
</gene>
<keyword evidence="4" id="KW-1185">Reference proteome</keyword>
<dbReference type="Pfam" id="PF04023">
    <property type="entry name" value="FeoA"/>
    <property type="match status" value="1"/>
</dbReference>
<proteinExistence type="predicted"/>
<dbReference type="EMBL" id="LTBA01000004">
    <property type="protein sequence ID" value="KYH35333.1"/>
    <property type="molecule type" value="Genomic_DNA"/>
</dbReference>